<organism evidence="2 3">
    <name type="scientific">Luteibacter jiangsuensis</name>
    <dbReference type="NCBI Taxonomy" id="637577"/>
    <lineage>
        <taxon>Bacteria</taxon>
        <taxon>Pseudomonadati</taxon>
        <taxon>Pseudomonadota</taxon>
        <taxon>Gammaproteobacteria</taxon>
        <taxon>Lysobacterales</taxon>
        <taxon>Rhodanobacteraceae</taxon>
        <taxon>Luteibacter</taxon>
    </lineage>
</organism>
<comment type="caution">
    <text evidence="2">The sequence shown here is derived from an EMBL/GenBank/DDBJ whole genome shotgun (WGS) entry which is preliminary data.</text>
</comment>
<sequence length="304" mass="33344">MAWAKGGCYHSADGYYQIGQTAQITVTNDMLPGTVVRNEKAHGDGNVLATCTEGEATFEGAYSMVTINGLVPLTVGGKDSGFGVELYIDELQEGTSFSFPHKYQRTFKLGDPVRSNHADIGYRIVRMTGPVEFGAFDRLTIGQQWTYQPNGAPTKPFRHMKIYDLTLIRPACSIVVEDLNQTVVLGPFNTGNFATPDRATRWEAFHLRVEQCQEPVGLVAKFTFGDPSDGVVGQPDLFTLDGPENVGLELADENEKNISPGAETRFNALGTGGIYTFNARLREIRPTVRGGSFSRSVRVLVEFM</sequence>
<dbReference type="InterPro" id="IPR050263">
    <property type="entry name" value="Bact_Fimbrial_Adh_Pro"/>
</dbReference>
<dbReference type="RefSeq" id="WP_306848412.1">
    <property type="nucleotide sequence ID" value="NZ_JAUSSK010000002.1"/>
</dbReference>
<dbReference type="PANTHER" id="PTHR33420">
    <property type="entry name" value="FIMBRIAL SUBUNIT ELFA-RELATED"/>
    <property type="match status" value="1"/>
</dbReference>
<dbReference type="InterPro" id="IPR036937">
    <property type="entry name" value="Adhesion_dom_fimbrial_sf"/>
</dbReference>
<feature type="domain" description="Fimbrial-type adhesion" evidence="1">
    <location>
        <begin position="166"/>
        <end position="299"/>
    </location>
</feature>
<gene>
    <name evidence="2" type="ORF">J2T07_001323</name>
</gene>
<dbReference type="Pfam" id="PF00419">
    <property type="entry name" value="Fimbrial"/>
    <property type="match status" value="1"/>
</dbReference>
<evidence type="ECO:0000313" key="3">
    <source>
        <dbReference type="Proteomes" id="UP001237737"/>
    </source>
</evidence>
<evidence type="ECO:0000259" key="1">
    <source>
        <dbReference type="Pfam" id="PF00419"/>
    </source>
</evidence>
<dbReference type="InterPro" id="IPR000259">
    <property type="entry name" value="Adhesion_dom_fimbrial"/>
</dbReference>
<proteinExistence type="predicted"/>
<dbReference type="Proteomes" id="UP001237737">
    <property type="component" value="Unassembled WGS sequence"/>
</dbReference>
<dbReference type="SUPFAM" id="SSF49401">
    <property type="entry name" value="Bacterial adhesins"/>
    <property type="match status" value="1"/>
</dbReference>
<dbReference type="EMBL" id="JAUSSK010000002">
    <property type="protein sequence ID" value="MDQ0009146.1"/>
    <property type="molecule type" value="Genomic_DNA"/>
</dbReference>
<keyword evidence="3" id="KW-1185">Reference proteome</keyword>
<protein>
    <submittedName>
        <fullName evidence="2">Type 1 fimbria pilin</fullName>
    </submittedName>
</protein>
<dbReference type="PANTHER" id="PTHR33420:SF5">
    <property type="entry name" value="FIMBRIAL SUBUNIT"/>
    <property type="match status" value="1"/>
</dbReference>
<evidence type="ECO:0000313" key="2">
    <source>
        <dbReference type="EMBL" id="MDQ0009146.1"/>
    </source>
</evidence>
<dbReference type="Gene3D" id="2.60.40.1090">
    <property type="entry name" value="Fimbrial-type adhesion domain"/>
    <property type="match status" value="1"/>
</dbReference>
<accession>A0ABT9SVW8</accession>
<name>A0ABT9SVW8_9GAMM</name>
<dbReference type="InterPro" id="IPR008966">
    <property type="entry name" value="Adhesion_dom_sf"/>
</dbReference>
<reference evidence="2 3" key="1">
    <citation type="submission" date="2023-07" db="EMBL/GenBank/DDBJ databases">
        <title>Sorghum-associated microbial communities from plants grown in Nebraska, USA.</title>
        <authorList>
            <person name="Schachtman D."/>
        </authorList>
    </citation>
    <scope>NUCLEOTIDE SEQUENCE [LARGE SCALE GENOMIC DNA]</scope>
    <source>
        <strain evidence="2 3">CC60</strain>
    </source>
</reference>